<sequence>MGGSPLVRICVFCGSQPGRSQRYAAAAAETGKLLAKRGITLVYGGASVGTMGTIADAALEAGGEVVGVIPTSMVDRELAHQGLTELHVVASMHERKALMAELSDGFLALPGGAGTLDELFEIWTWAQIGLHRKPIGIVDTDGFYQPLVEMVDHMVIEGFIRPGYRDFISVDSDPAKLLDKFAAEQN</sequence>
<dbReference type="InterPro" id="IPR031100">
    <property type="entry name" value="LOG_fam"/>
</dbReference>
<proteinExistence type="inferred from homology"/>
<dbReference type="InterPro" id="IPR005269">
    <property type="entry name" value="LOG"/>
</dbReference>
<dbReference type="GO" id="GO:0005829">
    <property type="term" value="C:cytosol"/>
    <property type="evidence" value="ECO:0007669"/>
    <property type="project" value="TreeGrafter"/>
</dbReference>
<dbReference type="Proteomes" id="UP000063699">
    <property type="component" value="Chromosome"/>
</dbReference>
<dbReference type="KEGG" id="kphy:AOZ06_06695"/>
<evidence type="ECO:0000256" key="1">
    <source>
        <dbReference type="ARBA" id="ARBA00006763"/>
    </source>
</evidence>
<dbReference type="AlphaFoldDB" id="A0A0N9HXP2"/>
<evidence type="ECO:0000256" key="2">
    <source>
        <dbReference type="RuleBase" id="RU363015"/>
    </source>
</evidence>
<dbReference type="EC" id="3.2.2.n1" evidence="2"/>
<accession>A0A0N9HXP2</accession>
<evidence type="ECO:0000313" key="4">
    <source>
        <dbReference type="Proteomes" id="UP000063699"/>
    </source>
</evidence>
<comment type="similarity">
    <text evidence="1 2">Belongs to the LOG family.</text>
</comment>
<organism evidence="3 4">
    <name type="scientific">Kibdelosporangium phytohabitans</name>
    <dbReference type="NCBI Taxonomy" id="860235"/>
    <lineage>
        <taxon>Bacteria</taxon>
        <taxon>Bacillati</taxon>
        <taxon>Actinomycetota</taxon>
        <taxon>Actinomycetes</taxon>
        <taxon>Pseudonocardiales</taxon>
        <taxon>Pseudonocardiaceae</taxon>
        <taxon>Kibdelosporangium</taxon>
    </lineage>
</organism>
<comment type="catalytic activity">
    <reaction evidence="2">
        <text>9-ribosyl-trans-zeatin 5'-phosphate + H2O = trans-zeatin + D-ribose 5-phosphate</text>
        <dbReference type="Rhea" id="RHEA:48564"/>
        <dbReference type="ChEBI" id="CHEBI:15377"/>
        <dbReference type="ChEBI" id="CHEBI:16522"/>
        <dbReference type="ChEBI" id="CHEBI:78346"/>
        <dbReference type="ChEBI" id="CHEBI:87947"/>
        <dbReference type="EC" id="3.2.2.n1"/>
    </reaction>
</comment>
<dbReference type="Pfam" id="PF03641">
    <property type="entry name" value="Lysine_decarbox"/>
    <property type="match status" value="1"/>
</dbReference>
<keyword evidence="2" id="KW-0203">Cytokinin biosynthesis</keyword>
<dbReference type="GO" id="GO:0102682">
    <property type="term" value="F:cytokinin riboside 5'-monophosphate phosphoribohydrolase activity"/>
    <property type="evidence" value="ECO:0007669"/>
    <property type="project" value="RHEA"/>
</dbReference>
<dbReference type="PANTHER" id="PTHR31223:SF70">
    <property type="entry name" value="LOG FAMILY PROTEIN YJL055W"/>
    <property type="match status" value="1"/>
</dbReference>
<dbReference type="GO" id="GO:0009691">
    <property type="term" value="P:cytokinin biosynthetic process"/>
    <property type="evidence" value="ECO:0007669"/>
    <property type="project" value="UniProtKB-UniRule"/>
</dbReference>
<dbReference type="SUPFAM" id="SSF102405">
    <property type="entry name" value="MCP/YpsA-like"/>
    <property type="match status" value="1"/>
</dbReference>
<keyword evidence="2" id="KW-0378">Hydrolase</keyword>
<name>A0A0N9HXP2_9PSEU</name>
<evidence type="ECO:0000313" key="3">
    <source>
        <dbReference type="EMBL" id="ALG06653.1"/>
    </source>
</evidence>
<dbReference type="NCBIfam" id="TIGR00730">
    <property type="entry name" value="Rossman fold protein, TIGR00730 family"/>
    <property type="match status" value="1"/>
</dbReference>
<reference evidence="3 4" key="1">
    <citation type="submission" date="2015-07" db="EMBL/GenBank/DDBJ databases">
        <title>Genome sequencing of Kibdelosporangium phytohabitans.</title>
        <authorList>
            <person name="Qin S."/>
            <person name="Xing K."/>
        </authorList>
    </citation>
    <scope>NUCLEOTIDE SEQUENCE [LARGE SCALE GENOMIC DNA]</scope>
    <source>
        <strain evidence="3 4">KLBMP1111</strain>
    </source>
</reference>
<dbReference type="Gene3D" id="3.40.50.450">
    <property type="match status" value="1"/>
</dbReference>
<dbReference type="EMBL" id="CP012752">
    <property type="protein sequence ID" value="ALG06653.1"/>
    <property type="molecule type" value="Genomic_DNA"/>
</dbReference>
<dbReference type="STRING" id="860235.AOZ06_06695"/>
<protein>
    <recommendedName>
        <fullName evidence="2">Cytokinin riboside 5'-monophosphate phosphoribohydrolase</fullName>
        <ecNumber evidence="2">3.2.2.n1</ecNumber>
    </recommendedName>
</protein>
<gene>
    <name evidence="3" type="ORF">AOZ06_06695</name>
</gene>
<comment type="catalytic activity">
    <reaction evidence="2">
        <text>N(6)-(dimethylallyl)adenosine 5'-phosphate + H2O = N(6)-dimethylallyladenine + D-ribose 5-phosphate</text>
        <dbReference type="Rhea" id="RHEA:48560"/>
        <dbReference type="ChEBI" id="CHEBI:15377"/>
        <dbReference type="ChEBI" id="CHEBI:17660"/>
        <dbReference type="ChEBI" id="CHEBI:57526"/>
        <dbReference type="ChEBI" id="CHEBI:78346"/>
        <dbReference type="EC" id="3.2.2.n1"/>
    </reaction>
</comment>
<dbReference type="PANTHER" id="PTHR31223">
    <property type="entry name" value="LOG FAMILY PROTEIN YJL055W"/>
    <property type="match status" value="1"/>
</dbReference>
<keyword evidence="4" id="KW-1185">Reference proteome</keyword>